<protein>
    <recommendedName>
        <fullName evidence="1">HTH cro/C1-type domain-containing protein</fullName>
    </recommendedName>
</protein>
<dbReference type="Proteomes" id="UP000613160">
    <property type="component" value="Unassembled WGS sequence"/>
</dbReference>
<evidence type="ECO:0000259" key="1">
    <source>
        <dbReference type="PROSITE" id="PS50943"/>
    </source>
</evidence>
<dbReference type="SUPFAM" id="SSF47413">
    <property type="entry name" value="lambda repressor-like DNA-binding domains"/>
    <property type="match status" value="1"/>
</dbReference>
<evidence type="ECO:0000313" key="3">
    <source>
        <dbReference type="Proteomes" id="UP000613160"/>
    </source>
</evidence>
<comment type="caution">
    <text evidence="2">The sequence shown here is derived from an EMBL/GenBank/DDBJ whole genome shotgun (WGS) entry which is preliminary data.</text>
</comment>
<gene>
    <name evidence="2" type="ORF">GCM10011335_31230</name>
</gene>
<proteinExistence type="predicted"/>
<keyword evidence="3" id="KW-1185">Reference proteome</keyword>
<dbReference type="Gene3D" id="1.10.260.40">
    <property type="entry name" value="lambda repressor-like DNA-binding domains"/>
    <property type="match status" value="1"/>
</dbReference>
<sequence>MSQFGKRLRELRKQAGLDQAEVARRLGVSVAHLYALECGRAPATVATLQGLGASIPMTAAERMGLTDAWSADNRRFRIEIEDAASRRIVARLLVDLHHLTDEDLSGIASILDRRAA</sequence>
<dbReference type="InterPro" id="IPR001387">
    <property type="entry name" value="Cro/C1-type_HTH"/>
</dbReference>
<evidence type="ECO:0000313" key="2">
    <source>
        <dbReference type="EMBL" id="GGD25969.1"/>
    </source>
</evidence>
<name>A0A916Y0L8_9HYPH</name>
<dbReference type="GO" id="GO:0003677">
    <property type="term" value="F:DNA binding"/>
    <property type="evidence" value="ECO:0007669"/>
    <property type="project" value="InterPro"/>
</dbReference>
<reference evidence="2" key="1">
    <citation type="journal article" date="2014" name="Int. J. Syst. Evol. Microbiol.">
        <title>Complete genome sequence of Corynebacterium casei LMG S-19264T (=DSM 44701T), isolated from a smear-ripened cheese.</title>
        <authorList>
            <consortium name="US DOE Joint Genome Institute (JGI-PGF)"/>
            <person name="Walter F."/>
            <person name="Albersmeier A."/>
            <person name="Kalinowski J."/>
            <person name="Ruckert C."/>
        </authorList>
    </citation>
    <scope>NUCLEOTIDE SEQUENCE</scope>
    <source>
        <strain evidence="2">CGMCC 1.15493</strain>
    </source>
</reference>
<dbReference type="Pfam" id="PF13560">
    <property type="entry name" value="HTH_31"/>
    <property type="match status" value="1"/>
</dbReference>
<dbReference type="InterPro" id="IPR010982">
    <property type="entry name" value="Lambda_DNA-bd_dom_sf"/>
</dbReference>
<reference evidence="2" key="2">
    <citation type="submission" date="2020-09" db="EMBL/GenBank/DDBJ databases">
        <authorList>
            <person name="Sun Q."/>
            <person name="Zhou Y."/>
        </authorList>
    </citation>
    <scope>NUCLEOTIDE SEQUENCE</scope>
    <source>
        <strain evidence="2">CGMCC 1.15493</strain>
    </source>
</reference>
<feature type="domain" description="HTH cro/C1-type" evidence="1">
    <location>
        <begin position="8"/>
        <end position="62"/>
    </location>
</feature>
<dbReference type="AlphaFoldDB" id="A0A916Y0L8"/>
<accession>A0A916Y0L8</accession>
<dbReference type="CDD" id="cd00093">
    <property type="entry name" value="HTH_XRE"/>
    <property type="match status" value="1"/>
</dbReference>
<dbReference type="PROSITE" id="PS50943">
    <property type="entry name" value="HTH_CROC1"/>
    <property type="match status" value="1"/>
</dbReference>
<organism evidence="2 3">
    <name type="scientific">Aureimonas glaciei</name>
    <dbReference type="NCBI Taxonomy" id="1776957"/>
    <lineage>
        <taxon>Bacteria</taxon>
        <taxon>Pseudomonadati</taxon>
        <taxon>Pseudomonadota</taxon>
        <taxon>Alphaproteobacteria</taxon>
        <taxon>Hyphomicrobiales</taxon>
        <taxon>Aurantimonadaceae</taxon>
        <taxon>Aureimonas</taxon>
    </lineage>
</organism>
<dbReference type="EMBL" id="BMJJ01000007">
    <property type="protein sequence ID" value="GGD25969.1"/>
    <property type="molecule type" value="Genomic_DNA"/>
</dbReference>
<dbReference type="SMART" id="SM00530">
    <property type="entry name" value="HTH_XRE"/>
    <property type="match status" value="1"/>
</dbReference>
<dbReference type="RefSeq" id="WP_188852324.1">
    <property type="nucleotide sequence ID" value="NZ_BMJJ01000007.1"/>
</dbReference>